<dbReference type="PANTHER" id="PTHR31077:SF1">
    <property type="entry name" value="U4_U6.U5 SMALL NUCLEAR RIBONUCLEOPROTEIN 27 KDA PROTEIN"/>
    <property type="match status" value="1"/>
</dbReference>
<dbReference type="GO" id="GO:0008380">
    <property type="term" value="P:RNA splicing"/>
    <property type="evidence" value="ECO:0007669"/>
    <property type="project" value="UniProtKB-KW"/>
</dbReference>
<dbReference type="OrthoDB" id="21368at2759"/>
<proteinExistence type="inferred from homology"/>
<evidence type="ECO:0000256" key="8">
    <source>
        <dbReference type="SAM" id="MobiDB-lite"/>
    </source>
</evidence>
<protein>
    <recommendedName>
        <fullName evidence="9">U4/U6.U5 small nuclear ribonucleoprotein 27kDa protein domain-containing protein</fullName>
    </recommendedName>
</protein>
<organism evidence="10 11">
    <name type="scientific">Dorcoceras hygrometricum</name>
    <dbReference type="NCBI Taxonomy" id="472368"/>
    <lineage>
        <taxon>Eukaryota</taxon>
        <taxon>Viridiplantae</taxon>
        <taxon>Streptophyta</taxon>
        <taxon>Embryophyta</taxon>
        <taxon>Tracheophyta</taxon>
        <taxon>Spermatophyta</taxon>
        <taxon>Magnoliopsida</taxon>
        <taxon>eudicotyledons</taxon>
        <taxon>Gunneridae</taxon>
        <taxon>Pentapetalae</taxon>
        <taxon>asterids</taxon>
        <taxon>lamiids</taxon>
        <taxon>Lamiales</taxon>
        <taxon>Gesneriaceae</taxon>
        <taxon>Didymocarpoideae</taxon>
        <taxon>Trichosporeae</taxon>
        <taxon>Loxocarpinae</taxon>
        <taxon>Dorcoceras</taxon>
    </lineage>
</organism>
<comment type="similarity">
    <text evidence="3">Belongs to the SNUT3 family.</text>
</comment>
<feature type="region of interest" description="Disordered" evidence="8">
    <location>
        <begin position="1"/>
        <end position="55"/>
    </location>
</feature>
<comment type="subcellular location">
    <subcellularLocation>
        <location evidence="2">Nucleus</location>
    </subcellularLocation>
</comment>
<dbReference type="Pfam" id="PF08648">
    <property type="entry name" value="SNRNP27"/>
    <property type="match status" value="1"/>
</dbReference>
<name>A0A2Z7ABQ3_9LAMI</name>
<evidence type="ECO:0000256" key="1">
    <source>
        <dbReference type="ARBA" id="ARBA00003632"/>
    </source>
</evidence>
<evidence type="ECO:0000256" key="4">
    <source>
        <dbReference type="ARBA" id="ARBA00011825"/>
    </source>
</evidence>
<dbReference type="EMBL" id="KV016849">
    <property type="protein sequence ID" value="KZV19112.1"/>
    <property type="molecule type" value="Genomic_DNA"/>
</dbReference>
<dbReference type="GO" id="GO:0006397">
    <property type="term" value="P:mRNA processing"/>
    <property type="evidence" value="ECO:0007669"/>
    <property type="project" value="UniProtKB-KW"/>
</dbReference>
<dbReference type="PANTHER" id="PTHR31077">
    <property type="entry name" value="U4/U6.U5 SMALL NUCLEAR RIBONUCLEOPROTEIN 27 KDA PROTEIN"/>
    <property type="match status" value="1"/>
</dbReference>
<evidence type="ECO:0000259" key="9">
    <source>
        <dbReference type="Pfam" id="PF08648"/>
    </source>
</evidence>
<reference evidence="10 11" key="1">
    <citation type="journal article" date="2015" name="Proc. Natl. Acad. Sci. U.S.A.">
        <title>The resurrection genome of Boea hygrometrica: A blueprint for survival of dehydration.</title>
        <authorList>
            <person name="Xiao L."/>
            <person name="Yang G."/>
            <person name="Zhang L."/>
            <person name="Yang X."/>
            <person name="Zhao S."/>
            <person name="Ji Z."/>
            <person name="Zhou Q."/>
            <person name="Hu M."/>
            <person name="Wang Y."/>
            <person name="Chen M."/>
            <person name="Xu Y."/>
            <person name="Jin H."/>
            <person name="Xiao X."/>
            <person name="Hu G."/>
            <person name="Bao F."/>
            <person name="Hu Y."/>
            <person name="Wan P."/>
            <person name="Li L."/>
            <person name="Deng X."/>
            <person name="Kuang T."/>
            <person name="Xiang C."/>
            <person name="Zhu J.K."/>
            <person name="Oliver M.J."/>
            <person name="He Y."/>
        </authorList>
    </citation>
    <scope>NUCLEOTIDE SEQUENCE [LARGE SCALE GENOMIC DNA]</scope>
    <source>
        <strain evidence="11">cv. XS01</strain>
    </source>
</reference>
<gene>
    <name evidence="10" type="ORF">F511_41174</name>
</gene>
<evidence type="ECO:0000256" key="2">
    <source>
        <dbReference type="ARBA" id="ARBA00004123"/>
    </source>
</evidence>
<evidence type="ECO:0000313" key="10">
    <source>
        <dbReference type="EMBL" id="KZV19112.1"/>
    </source>
</evidence>
<accession>A0A2Z7ABQ3</accession>
<evidence type="ECO:0000256" key="5">
    <source>
        <dbReference type="ARBA" id="ARBA00022664"/>
    </source>
</evidence>
<keyword evidence="7" id="KW-0539">Nucleus</keyword>
<keyword evidence="11" id="KW-1185">Reference proteome</keyword>
<evidence type="ECO:0000313" key="11">
    <source>
        <dbReference type="Proteomes" id="UP000250235"/>
    </source>
</evidence>
<evidence type="ECO:0000256" key="6">
    <source>
        <dbReference type="ARBA" id="ARBA00023187"/>
    </source>
</evidence>
<sequence length="55" mass="6159">MMKKFGIPVGFDSTKGKPVAGNDVGAVRKVTKRQPRQYMNRRGGFNRPLPAEVNR</sequence>
<dbReference type="InterPro" id="IPR013957">
    <property type="entry name" value="SNRNP27"/>
</dbReference>
<evidence type="ECO:0000256" key="7">
    <source>
        <dbReference type="ARBA" id="ARBA00023242"/>
    </source>
</evidence>
<keyword evidence="6" id="KW-0508">mRNA splicing</keyword>
<dbReference type="GO" id="GO:0071011">
    <property type="term" value="C:precatalytic spliceosome"/>
    <property type="evidence" value="ECO:0007669"/>
    <property type="project" value="TreeGrafter"/>
</dbReference>
<comment type="function">
    <text evidence="1">May play a role in mRNA splicing.</text>
</comment>
<comment type="subunit">
    <text evidence="4">Part of a tri-snRNP complex.</text>
</comment>
<feature type="domain" description="U4/U6.U5 small nuclear ribonucleoprotein 27kDa protein" evidence="9">
    <location>
        <begin position="1"/>
        <end position="51"/>
    </location>
</feature>
<evidence type="ECO:0000256" key="3">
    <source>
        <dbReference type="ARBA" id="ARBA00008218"/>
    </source>
</evidence>
<keyword evidence="5" id="KW-0507">mRNA processing</keyword>
<dbReference type="AlphaFoldDB" id="A0A2Z7ABQ3"/>
<dbReference type="Proteomes" id="UP000250235">
    <property type="component" value="Unassembled WGS sequence"/>
</dbReference>